<keyword evidence="5" id="KW-1185">Reference proteome</keyword>
<dbReference type="Proteomes" id="UP000179807">
    <property type="component" value="Unassembled WGS sequence"/>
</dbReference>
<dbReference type="InterPro" id="IPR000953">
    <property type="entry name" value="Chromo/chromo_shadow_dom"/>
</dbReference>
<sequence>MKNQELPDQVFEVERIVDARYTNGHWEFFIKWKCYPESSNSWEPEKNICSPYLVQNFWKTHRKEDYMIPTKRYFLPTNTLEISATDMKEVFDVQYPLIKDAKDIKEITGYKKGKDGLVYYYVTTTKYQIPILIPSNWVQSAAPDKLVYFFESHVKV</sequence>
<dbReference type="SMART" id="SM00298">
    <property type="entry name" value="CHROMO"/>
    <property type="match status" value="1"/>
</dbReference>
<dbReference type="Pfam" id="PF00385">
    <property type="entry name" value="Chromo"/>
    <property type="match status" value="1"/>
</dbReference>
<dbReference type="CDD" id="cd00024">
    <property type="entry name" value="CD_CSD"/>
    <property type="match status" value="1"/>
</dbReference>
<dbReference type="EMBL" id="MLAK01001292">
    <property type="protein sequence ID" value="OHS94773.1"/>
    <property type="molecule type" value="Genomic_DNA"/>
</dbReference>
<keyword evidence="2" id="KW-0539">Nucleus</keyword>
<dbReference type="OrthoDB" id="433924at2759"/>
<evidence type="ECO:0000259" key="3">
    <source>
        <dbReference type="PROSITE" id="PS50013"/>
    </source>
</evidence>
<dbReference type="RefSeq" id="XP_068347910.1">
    <property type="nucleotide sequence ID" value="XM_068512421.1"/>
</dbReference>
<dbReference type="InterPro" id="IPR051219">
    <property type="entry name" value="Heterochromatin_chromo-domain"/>
</dbReference>
<proteinExistence type="predicted"/>
<dbReference type="Gene3D" id="2.40.50.40">
    <property type="match status" value="1"/>
</dbReference>
<reference evidence="4" key="1">
    <citation type="submission" date="2016-10" db="EMBL/GenBank/DDBJ databases">
        <authorList>
            <person name="Benchimol M."/>
            <person name="Almeida L.G."/>
            <person name="Vasconcelos A.T."/>
            <person name="Perreira-Neves A."/>
            <person name="Rosa I.A."/>
            <person name="Tasca T."/>
            <person name="Bogo M.R."/>
            <person name="de Souza W."/>
        </authorList>
    </citation>
    <scope>NUCLEOTIDE SEQUENCE [LARGE SCALE GENOMIC DNA]</scope>
    <source>
        <strain evidence="4">K</strain>
    </source>
</reference>
<comment type="subcellular location">
    <subcellularLocation>
        <location evidence="1">Nucleus</location>
    </subcellularLocation>
</comment>
<gene>
    <name evidence="4" type="ORF">TRFO_39062</name>
</gene>
<dbReference type="SUPFAM" id="SSF54160">
    <property type="entry name" value="Chromo domain-like"/>
    <property type="match status" value="1"/>
</dbReference>
<dbReference type="AlphaFoldDB" id="A0A1J4JBG3"/>
<dbReference type="PANTHER" id="PTHR22812">
    <property type="entry name" value="CHROMOBOX PROTEIN"/>
    <property type="match status" value="1"/>
</dbReference>
<accession>A0A1J4JBG3</accession>
<name>A0A1J4JBG3_9EUKA</name>
<dbReference type="PROSITE" id="PS50013">
    <property type="entry name" value="CHROMO_2"/>
    <property type="match status" value="1"/>
</dbReference>
<evidence type="ECO:0000256" key="2">
    <source>
        <dbReference type="ARBA" id="ARBA00023242"/>
    </source>
</evidence>
<feature type="domain" description="Chromo" evidence="3">
    <location>
        <begin position="11"/>
        <end position="69"/>
    </location>
</feature>
<protein>
    <recommendedName>
        <fullName evidence="3">Chromo domain-containing protein</fullName>
    </recommendedName>
</protein>
<organism evidence="4 5">
    <name type="scientific">Tritrichomonas foetus</name>
    <dbReference type="NCBI Taxonomy" id="1144522"/>
    <lineage>
        <taxon>Eukaryota</taxon>
        <taxon>Metamonada</taxon>
        <taxon>Parabasalia</taxon>
        <taxon>Tritrichomonadida</taxon>
        <taxon>Tritrichomonadidae</taxon>
        <taxon>Tritrichomonas</taxon>
    </lineage>
</organism>
<dbReference type="VEuPathDB" id="TrichDB:TRFO_39062"/>
<evidence type="ECO:0000313" key="5">
    <source>
        <dbReference type="Proteomes" id="UP000179807"/>
    </source>
</evidence>
<evidence type="ECO:0000256" key="1">
    <source>
        <dbReference type="ARBA" id="ARBA00004123"/>
    </source>
</evidence>
<dbReference type="GeneID" id="94847125"/>
<dbReference type="GO" id="GO:0005634">
    <property type="term" value="C:nucleus"/>
    <property type="evidence" value="ECO:0007669"/>
    <property type="project" value="UniProtKB-SubCell"/>
</dbReference>
<comment type="caution">
    <text evidence="4">The sequence shown here is derived from an EMBL/GenBank/DDBJ whole genome shotgun (WGS) entry which is preliminary data.</text>
</comment>
<evidence type="ECO:0000313" key="4">
    <source>
        <dbReference type="EMBL" id="OHS94773.1"/>
    </source>
</evidence>
<dbReference type="InterPro" id="IPR023780">
    <property type="entry name" value="Chromo_domain"/>
</dbReference>
<dbReference type="InterPro" id="IPR016197">
    <property type="entry name" value="Chromo-like_dom_sf"/>
</dbReference>